<feature type="transmembrane region" description="Helical" evidence="6">
    <location>
        <begin position="239"/>
        <end position="257"/>
    </location>
</feature>
<sequence length="355" mass="37210">MKRGNEHIQAILQPLAAVLLGLLVGAAAMKLVDAPVLDTYIQLWNGAFGNLYFVSSTMARATPILLIALGVGFAFRAGVFNLGGEGQMVLGAVAAALTALYLPGNGMGKVLLAAVAGFTVGGGWSVFAGWMESRFKVQLIISTLLLNYIAVLFASYLVSKPFQDKTGSAALAQTKMLDPASRIPKLFTGMTVHGGFIVAIVLAILLFVLLRYSKTGYEVNMLGKNASFAEYGGVNRPKLLLLTMFVSGGLAGLAGSFEVLGSQYRFVDNALTVPGYAWTGVMAALLANSNPLGTVAASILLSALQTGAMGVERNTEVPLEIASVIQAVLILFISAKVSFSFIKSKKEGKSNGTSV</sequence>
<dbReference type="Pfam" id="PF02653">
    <property type="entry name" value="BPD_transp_2"/>
    <property type="match status" value="1"/>
</dbReference>
<dbReference type="Proteomes" id="UP001156102">
    <property type="component" value="Unassembled WGS sequence"/>
</dbReference>
<feature type="transmembrane region" description="Helical" evidence="6">
    <location>
        <begin position="277"/>
        <end position="301"/>
    </location>
</feature>
<protein>
    <submittedName>
        <fullName evidence="7">ABC transporter permease</fullName>
    </submittedName>
</protein>
<keyword evidence="4 6" id="KW-1133">Transmembrane helix</keyword>
<feature type="transmembrane region" description="Helical" evidence="6">
    <location>
        <begin position="52"/>
        <end position="75"/>
    </location>
</feature>
<dbReference type="InterPro" id="IPR001851">
    <property type="entry name" value="ABC_transp_permease"/>
</dbReference>
<feature type="transmembrane region" description="Helical" evidence="6">
    <location>
        <begin position="110"/>
        <end position="130"/>
    </location>
</feature>
<keyword evidence="3 6" id="KW-0812">Transmembrane</keyword>
<evidence type="ECO:0000256" key="1">
    <source>
        <dbReference type="ARBA" id="ARBA00004651"/>
    </source>
</evidence>
<comment type="caution">
    <text evidence="7">The sequence shown here is derived from an EMBL/GenBank/DDBJ whole genome shotgun (WGS) entry which is preliminary data.</text>
</comment>
<comment type="subcellular location">
    <subcellularLocation>
        <location evidence="1">Cell membrane</location>
        <topology evidence="1">Multi-pass membrane protein</topology>
    </subcellularLocation>
</comment>
<dbReference type="PANTHER" id="PTHR47089:SF1">
    <property type="entry name" value="GUANOSINE ABC TRANSPORTER PERMEASE PROTEIN NUPP"/>
    <property type="match status" value="1"/>
</dbReference>
<keyword evidence="8" id="KW-1185">Reference proteome</keyword>
<evidence type="ECO:0000313" key="8">
    <source>
        <dbReference type="Proteomes" id="UP001156102"/>
    </source>
</evidence>
<evidence type="ECO:0000256" key="6">
    <source>
        <dbReference type="SAM" id="Phobius"/>
    </source>
</evidence>
<dbReference type="RefSeq" id="WP_254756253.1">
    <property type="nucleotide sequence ID" value="NZ_JANCLT010000001.1"/>
</dbReference>
<keyword evidence="2" id="KW-1003">Cell membrane</keyword>
<feature type="transmembrane region" description="Helical" evidence="6">
    <location>
        <begin position="87"/>
        <end position="104"/>
    </location>
</feature>
<dbReference type="GO" id="GO:0022857">
    <property type="term" value="F:transmembrane transporter activity"/>
    <property type="evidence" value="ECO:0007669"/>
    <property type="project" value="InterPro"/>
</dbReference>
<name>A0AA41X7W1_9BACI</name>
<evidence type="ECO:0000256" key="2">
    <source>
        <dbReference type="ARBA" id="ARBA00022475"/>
    </source>
</evidence>
<proteinExistence type="predicted"/>
<feature type="transmembrane region" description="Helical" evidence="6">
    <location>
        <begin position="186"/>
        <end position="210"/>
    </location>
</feature>
<organism evidence="7 8">
    <name type="scientific">Ectobacillus ponti</name>
    <dbReference type="NCBI Taxonomy" id="2961894"/>
    <lineage>
        <taxon>Bacteria</taxon>
        <taxon>Bacillati</taxon>
        <taxon>Bacillota</taxon>
        <taxon>Bacilli</taxon>
        <taxon>Bacillales</taxon>
        <taxon>Bacillaceae</taxon>
        <taxon>Ectobacillus</taxon>
    </lineage>
</organism>
<evidence type="ECO:0000313" key="7">
    <source>
        <dbReference type="EMBL" id="MCP8967006.1"/>
    </source>
</evidence>
<dbReference type="EMBL" id="JANCLT010000001">
    <property type="protein sequence ID" value="MCP8967006.1"/>
    <property type="molecule type" value="Genomic_DNA"/>
</dbReference>
<feature type="transmembrane region" description="Helical" evidence="6">
    <location>
        <begin position="12"/>
        <end position="32"/>
    </location>
</feature>
<dbReference type="GO" id="GO:0005886">
    <property type="term" value="C:plasma membrane"/>
    <property type="evidence" value="ECO:0007669"/>
    <property type="project" value="UniProtKB-SubCell"/>
</dbReference>
<dbReference type="PANTHER" id="PTHR47089">
    <property type="entry name" value="ABC TRANSPORTER, PERMEASE PROTEIN"/>
    <property type="match status" value="1"/>
</dbReference>
<keyword evidence="5 6" id="KW-0472">Membrane</keyword>
<evidence type="ECO:0000256" key="5">
    <source>
        <dbReference type="ARBA" id="ARBA00023136"/>
    </source>
</evidence>
<feature type="transmembrane region" description="Helical" evidence="6">
    <location>
        <begin position="137"/>
        <end position="158"/>
    </location>
</feature>
<dbReference type="CDD" id="cd06580">
    <property type="entry name" value="TM_PBP1_transp_TpRbsC_like"/>
    <property type="match status" value="1"/>
</dbReference>
<dbReference type="AlphaFoldDB" id="A0AA41X7W1"/>
<accession>A0AA41X7W1</accession>
<reference evidence="7" key="1">
    <citation type="submission" date="2022-07" db="EMBL/GenBank/DDBJ databases">
        <authorList>
            <person name="Li W.-J."/>
            <person name="Deng Q.-Q."/>
        </authorList>
    </citation>
    <scope>NUCLEOTIDE SEQUENCE</scope>
    <source>
        <strain evidence="7">SYSU M60031</strain>
    </source>
</reference>
<evidence type="ECO:0000256" key="4">
    <source>
        <dbReference type="ARBA" id="ARBA00022989"/>
    </source>
</evidence>
<gene>
    <name evidence="7" type="ORF">NK662_00460</name>
</gene>
<evidence type="ECO:0000256" key="3">
    <source>
        <dbReference type="ARBA" id="ARBA00022692"/>
    </source>
</evidence>